<keyword evidence="6 8" id="KW-0863">Zinc-finger</keyword>
<dbReference type="InterPro" id="IPR008942">
    <property type="entry name" value="ENTH_VHS"/>
</dbReference>
<keyword evidence="4" id="KW-0597">Phosphoprotein</keyword>
<dbReference type="OrthoDB" id="957735at2759"/>
<evidence type="ECO:0000256" key="3">
    <source>
        <dbReference type="ARBA" id="ARBA00022490"/>
    </source>
</evidence>
<feature type="region of interest" description="Disordered" evidence="10">
    <location>
        <begin position="227"/>
        <end position="284"/>
    </location>
</feature>
<comment type="subcellular location">
    <subcellularLocation>
        <location evidence="1">Cytoplasm</location>
    </subcellularLocation>
</comment>
<evidence type="ECO:0000256" key="5">
    <source>
        <dbReference type="ARBA" id="ARBA00022723"/>
    </source>
</evidence>
<dbReference type="AlphaFoldDB" id="A0A815KCP8"/>
<dbReference type="InterPro" id="IPR002014">
    <property type="entry name" value="VHS_dom"/>
</dbReference>
<dbReference type="Proteomes" id="UP000663852">
    <property type="component" value="Unassembled WGS sequence"/>
</dbReference>
<evidence type="ECO:0000259" key="11">
    <source>
        <dbReference type="PROSITE" id="PS50178"/>
    </source>
</evidence>
<evidence type="ECO:0000256" key="2">
    <source>
        <dbReference type="ARBA" id="ARBA00015450"/>
    </source>
</evidence>
<feature type="coiled-coil region" evidence="9">
    <location>
        <begin position="343"/>
        <end position="380"/>
    </location>
</feature>
<evidence type="ECO:0000256" key="6">
    <source>
        <dbReference type="ARBA" id="ARBA00022771"/>
    </source>
</evidence>
<dbReference type="InterPro" id="IPR017073">
    <property type="entry name" value="HGS/VPS27"/>
</dbReference>
<evidence type="ECO:0000256" key="7">
    <source>
        <dbReference type="ARBA" id="ARBA00022833"/>
    </source>
</evidence>
<dbReference type="SMART" id="SM00064">
    <property type="entry name" value="FYVE"/>
    <property type="match status" value="1"/>
</dbReference>
<evidence type="ECO:0000256" key="4">
    <source>
        <dbReference type="ARBA" id="ARBA00022553"/>
    </source>
</evidence>
<dbReference type="InterPro" id="IPR017455">
    <property type="entry name" value="Znf_FYVE-rel"/>
</dbReference>
<dbReference type="Pfam" id="PF01363">
    <property type="entry name" value="FYVE"/>
    <property type="match status" value="1"/>
</dbReference>
<keyword evidence="15" id="KW-1185">Reference proteome</keyword>
<evidence type="ECO:0000313" key="16">
    <source>
        <dbReference type="Proteomes" id="UP000663852"/>
    </source>
</evidence>
<dbReference type="GO" id="GO:0032456">
    <property type="term" value="P:endocytic recycling"/>
    <property type="evidence" value="ECO:0007669"/>
    <property type="project" value="TreeGrafter"/>
</dbReference>
<dbReference type="Gene3D" id="1.25.40.90">
    <property type="match status" value="1"/>
</dbReference>
<dbReference type="PIRSF" id="PIRSF036956">
    <property type="entry name" value="Hrs_Vps27"/>
    <property type="match status" value="1"/>
</dbReference>
<proteinExistence type="predicted"/>
<dbReference type="PROSITE" id="PS50179">
    <property type="entry name" value="VHS"/>
    <property type="match status" value="1"/>
</dbReference>
<comment type="caution">
    <text evidence="14">The sequence shown here is derived from an EMBL/GenBank/DDBJ whole genome shotgun (WGS) entry which is preliminary data.</text>
</comment>
<dbReference type="PANTHER" id="PTHR46275">
    <property type="entry name" value="HEPATOCYTE GROWTH FACTOR-REGULATED TYROSINE KINASE SUBSTRATE"/>
    <property type="match status" value="1"/>
</dbReference>
<dbReference type="GO" id="GO:0043130">
    <property type="term" value="F:ubiquitin binding"/>
    <property type="evidence" value="ECO:0007669"/>
    <property type="project" value="InterPro"/>
</dbReference>
<feature type="domain" description="VHS" evidence="12">
    <location>
        <begin position="19"/>
        <end position="145"/>
    </location>
</feature>
<dbReference type="GO" id="GO:0005769">
    <property type="term" value="C:early endosome"/>
    <property type="evidence" value="ECO:0007669"/>
    <property type="project" value="TreeGrafter"/>
</dbReference>
<evidence type="ECO:0000256" key="9">
    <source>
        <dbReference type="SAM" id="Coils"/>
    </source>
</evidence>
<dbReference type="InterPro" id="IPR024641">
    <property type="entry name" value="HRS_helical"/>
</dbReference>
<dbReference type="Gene3D" id="3.30.40.10">
    <property type="entry name" value="Zinc/RING finger domain, C3HC4 (zinc finger)"/>
    <property type="match status" value="1"/>
</dbReference>
<dbReference type="Pfam" id="PF12210">
    <property type="entry name" value="Hrs_helical"/>
    <property type="match status" value="1"/>
</dbReference>
<dbReference type="SMART" id="SM00288">
    <property type="entry name" value="VHS"/>
    <property type="match status" value="1"/>
</dbReference>
<dbReference type="Pfam" id="PF00790">
    <property type="entry name" value="VHS"/>
    <property type="match status" value="1"/>
</dbReference>
<sequence>MAQIPLTSVKLFDKLLDKTTSPLLLDVDWKSIVELCDVIKTQQVESKYIIQAIKGKLHHENPHVVLHTLECLESIMKNCGDSIHKELAQKDFMDDFKDFANKKSPERIRNKVLQLIHCWSHGLGSQYQLFTDAYTQMKAKNYDFPLYKESEAMFKTENAASEQRGYRECFCCQQVFTAVIPKHHCRACGNLFCSSKRCAVPKFHKDRQVRVCESCYEKLTTEIPTSVLPSQKDSRSEANEDLQPALVISQSELDEEKKRQKNDASENGTIVNEPENLSLKQSDDDDEIDQFTSLAIEHINNFKLRMLSNQQRNRNISTDTAVQSAFVVLQHLHPELHRFMKLLDNKRTCYETLQDKLTQLKDAREALNALRNDHYEKKQQEAFERSRQRQLQLAQTLDFMKQKKQEYLEYQQQLYLQRSAQQELEMHNRLEQQRQLALAREQHSHPMVSYNSMQIHPPDVQAPSLYANLSHTKYCYTNNHYIHPTGQTPLTNLTAPYIHHCQQSHNAPIGNPNNHDPHLIMFN</sequence>
<dbReference type="PROSITE" id="PS50178">
    <property type="entry name" value="ZF_FYVE"/>
    <property type="match status" value="1"/>
</dbReference>
<organism evidence="14 16">
    <name type="scientific">Adineta ricciae</name>
    <name type="common">Rotifer</name>
    <dbReference type="NCBI Taxonomy" id="249248"/>
    <lineage>
        <taxon>Eukaryota</taxon>
        <taxon>Metazoa</taxon>
        <taxon>Spiralia</taxon>
        <taxon>Gnathifera</taxon>
        <taxon>Rotifera</taxon>
        <taxon>Eurotatoria</taxon>
        <taxon>Bdelloidea</taxon>
        <taxon>Adinetida</taxon>
        <taxon>Adinetidae</taxon>
        <taxon>Adineta</taxon>
    </lineage>
</organism>
<name>A0A815KCP8_ADIRI</name>
<feature type="compositionally biased region" description="Basic and acidic residues" evidence="10">
    <location>
        <begin position="255"/>
        <end position="264"/>
    </location>
</feature>
<accession>A0A815KCP8</accession>
<keyword evidence="9" id="KW-0175">Coiled coil</keyword>
<dbReference type="SUPFAM" id="SSF48464">
    <property type="entry name" value="ENTH/VHS domain"/>
    <property type="match status" value="1"/>
</dbReference>
<evidence type="ECO:0000259" key="12">
    <source>
        <dbReference type="PROSITE" id="PS50179"/>
    </source>
</evidence>
<dbReference type="InterPro" id="IPR013083">
    <property type="entry name" value="Znf_RING/FYVE/PHD"/>
</dbReference>
<dbReference type="Proteomes" id="UP000663828">
    <property type="component" value="Unassembled WGS sequence"/>
</dbReference>
<dbReference type="PANTHER" id="PTHR46275:SF1">
    <property type="entry name" value="HEPATOCYTE GROWTH FACTOR-REGULATED TYROSINE KINASE SUBSTRATE"/>
    <property type="match status" value="1"/>
</dbReference>
<keyword evidence="3" id="KW-0963">Cytoplasm</keyword>
<evidence type="ECO:0000256" key="1">
    <source>
        <dbReference type="ARBA" id="ARBA00004496"/>
    </source>
</evidence>
<dbReference type="InterPro" id="IPR011011">
    <property type="entry name" value="Znf_FYVE_PHD"/>
</dbReference>
<evidence type="ECO:0000256" key="10">
    <source>
        <dbReference type="SAM" id="MobiDB-lite"/>
    </source>
</evidence>
<dbReference type="SUPFAM" id="SSF57903">
    <property type="entry name" value="FYVE/PHD zinc finger"/>
    <property type="match status" value="1"/>
</dbReference>
<reference evidence="14" key="1">
    <citation type="submission" date="2021-02" db="EMBL/GenBank/DDBJ databases">
        <authorList>
            <person name="Nowell W R."/>
        </authorList>
    </citation>
    <scope>NUCLEOTIDE SEQUENCE</scope>
</reference>
<dbReference type="GO" id="GO:0031623">
    <property type="term" value="P:receptor internalization"/>
    <property type="evidence" value="ECO:0007669"/>
    <property type="project" value="TreeGrafter"/>
</dbReference>
<dbReference type="Gene3D" id="1.20.5.1940">
    <property type="match status" value="1"/>
</dbReference>
<protein>
    <recommendedName>
        <fullName evidence="2">Hepatocyte growth factor-regulated tyrosine kinase substrate</fullName>
    </recommendedName>
</protein>
<feature type="domain" description="FYVE-type" evidence="11">
    <location>
        <begin position="163"/>
        <end position="220"/>
    </location>
</feature>
<dbReference type="InterPro" id="IPR000306">
    <property type="entry name" value="Znf_FYVE"/>
</dbReference>
<evidence type="ECO:0000313" key="13">
    <source>
        <dbReference type="EMBL" id="CAF1321256.1"/>
    </source>
</evidence>
<evidence type="ECO:0000256" key="8">
    <source>
        <dbReference type="PROSITE-ProRule" id="PRU00091"/>
    </source>
</evidence>
<dbReference type="GO" id="GO:0035091">
    <property type="term" value="F:phosphatidylinositol binding"/>
    <property type="evidence" value="ECO:0007669"/>
    <property type="project" value="InterPro"/>
</dbReference>
<evidence type="ECO:0000313" key="14">
    <source>
        <dbReference type="EMBL" id="CAF1393879.1"/>
    </source>
</evidence>
<dbReference type="EMBL" id="CAJNOR010002636">
    <property type="protein sequence ID" value="CAF1321256.1"/>
    <property type="molecule type" value="Genomic_DNA"/>
</dbReference>
<keyword evidence="7" id="KW-0862">Zinc</keyword>
<dbReference type="GO" id="GO:0008270">
    <property type="term" value="F:zinc ion binding"/>
    <property type="evidence" value="ECO:0007669"/>
    <property type="project" value="UniProtKB-KW"/>
</dbReference>
<dbReference type="EMBL" id="CAJNOJ010000316">
    <property type="protein sequence ID" value="CAF1393879.1"/>
    <property type="molecule type" value="Genomic_DNA"/>
</dbReference>
<evidence type="ECO:0000313" key="15">
    <source>
        <dbReference type="Proteomes" id="UP000663828"/>
    </source>
</evidence>
<gene>
    <name evidence="14" type="ORF">EDS130_LOCUS35624</name>
    <name evidence="13" type="ORF">XAT740_LOCUS29925</name>
</gene>
<keyword evidence="5" id="KW-0479">Metal-binding</keyword>